<sequence length="154" mass="17382">MVKEAHITVESFAHSNRFGIRKERVKKDANGHEISRSFLCRHAGKPSTKNRSHNTDESGSCHTNCNWKIQDDDIVFIDNAFDYPLAHSFTRFKQVESNVAEIWEVRRGRPPKVACYQSSFENQTLKAQGKQPKLTCSPGTNTCGECGGKGHNCR</sequence>
<reference evidence="1 2" key="1">
    <citation type="submission" date="2018-06" db="EMBL/GenBank/DDBJ databases">
        <title>Comparative genomics reveals the genomic features of Rhizophagus irregularis, R. cerebriforme, R. diaphanum and Gigaspora rosea, and their symbiotic lifestyle signature.</title>
        <authorList>
            <person name="Morin E."/>
            <person name="San Clemente H."/>
            <person name="Chen E.C.H."/>
            <person name="De La Providencia I."/>
            <person name="Hainaut M."/>
            <person name="Kuo A."/>
            <person name="Kohler A."/>
            <person name="Murat C."/>
            <person name="Tang N."/>
            <person name="Roy S."/>
            <person name="Loubradou J."/>
            <person name="Henrissat B."/>
            <person name="Grigoriev I.V."/>
            <person name="Corradi N."/>
            <person name="Roux C."/>
            <person name="Martin F.M."/>
        </authorList>
    </citation>
    <scope>NUCLEOTIDE SEQUENCE [LARGE SCALE GENOMIC DNA]</scope>
    <source>
        <strain evidence="1 2">DAOM 194757</strain>
    </source>
</reference>
<evidence type="ECO:0000313" key="1">
    <source>
        <dbReference type="EMBL" id="RIB14211.1"/>
    </source>
</evidence>
<name>A0A397UX71_9GLOM</name>
<organism evidence="1 2">
    <name type="scientific">Gigaspora rosea</name>
    <dbReference type="NCBI Taxonomy" id="44941"/>
    <lineage>
        <taxon>Eukaryota</taxon>
        <taxon>Fungi</taxon>
        <taxon>Fungi incertae sedis</taxon>
        <taxon>Mucoromycota</taxon>
        <taxon>Glomeromycotina</taxon>
        <taxon>Glomeromycetes</taxon>
        <taxon>Diversisporales</taxon>
        <taxon>Gigasporaceae</taxon>
        <taxon>Gigaspora</taxon>
    </lineage>
</organism>
<dbReference type="EMBL" id="QKWP01000852">
    <property type="protein sequence ID" value="RIB14211.1"/>
    <property type="molecule type" value="Genomic_DNA"/>
</dbReference>
<evidence type="ECO:0000313" key="2">
    <source>
        <dbReference type="Proteomes" id="UP000266673"/>
    </source>
</evidence>
<keyword evidence="2" id="KW-1185">Reference proteome</keyword>
<accession>A0A397UX71</accession>
<dbReference type="Proteomes" id="UP000266673">
    <property type="component" value="Unassembled WGS sequence"/>
</dbReference>
<comment type="caution">
    <text evidence="1">The sequence shown here is derived from an EMBL/GenBank/DDBJ whole genome shotgun (WGS) entry which is preliminary data.</text>
</comment>
<dbReference type="OrthoDB" id="2436288at2759"/>
<proteinExistence type="predicted"/>
<gene>
    <name evidence="1" type="ORF">C2G38_2144173</name>
</gene>
<protein>
    <submittedName>
        <fullName evidence="1">Uncharacterized protein</fullName>
    </submittedName>
</protein>
<dbReference type="AlphaFoldDB" id="A0A397UX71"/>